<keyword evidence="2 8" id="KW-0645">Protease</keyword>
<dbReference type="Gene3D" id="3.90.1680.10">
    <property type="entry name" value="SOS response associated peptidase-like"/>
    <property type="match status" value="1"/>
</dbReference>
<dbReference type="InterPro" id="IPR036590">
    <property type="entry name" value="SRAP-like"/>
</dbReference>
<dbReference type="RefSeq" id="WP_368652726.1">
    <property type="nucleotide sequence ID" value="NZ_CP162599.1"/>
</dbReference>
<evidence type="ECO:0000256" key="3">
    <source>
        <dbReference type="ARBA" id="ARBA00022763"/>
    </source>
</evidence>
<evidence type="ECO:0000256" key="7">
    <source>
        <dbReference type="ARBA" id="ARBA00023239"/>
    </source>
</evidence>
<evidence type="ECO:0000256" key="8">
    <source>
        <dbReference type="RuleBase" id="RU364100"/>
    </source>
</evidence>
<dbReference type="GO" id="GO:0003697">
    <property type="term" value="F:single-stranded DNA binding"/>
    <property type="evidence" value="ECO:0007669"/>
    <property type="project" value="InterPro"/>
</dbReference>
<keyword evidence="6" id="KW-0238">DNA-binding</keyword>
<dbReference type="GO" id="GO:0106300">
    <property type="term" value="P:protein-DNA covalent cross-linking repair"/>
    <property type="evidence" value="ECO:0007669"/>
    <property type="project" value="InterPro"/>
</dbReference>
<reference evidence="9" key="1">
    <citation type="submission" date="2024-07" db="EMBL/GenBank/DDBJ databases">
        <title>Halotolerant mesophilic bacterium Ornithinibacillus sp. 4-3, sp. nov., isolated from soil.</title>
        <authorList>
            <person name="Sidarenka A.V."/>
            <person name="Guliayeva D.E."/>
            <person name="Leanovich S.I."/>
            <person name="Hileuskaya K.S."/>
            <person name="Akhremchuk A.E."/>
            <person name="Sikolenko M.A."/>
            <person name="Valentovich L.N."/>
        </authorList>
    </citation>
    <scope>NUCLEOTIDE SEQUENCE</scope>
    <source>
        <strain evidence="9">4-3</strain>
    </source>
</reference>
<dbReference type="GO" id="GO:0006508">
    <property type="term" value="P:proteolysis"/>
    <property type="evidence" value="ECO:0007669"/>
    <property type="project" value="UniProtKB-KW"/>
</dbReference>
<dbReference type="PANTHER" id="PTHR13604:SF0">
    <property type="entry name" value="ABASIC SITE PROCESSING PROTEIN HMCES"/>
    <property type="match status" value="1"/>
</dbReference>
<dbReference type="AlphaFoldDB" id="A0AB39HMW3"/>
<dbReference type="EC" id="3.4.-.-" evidence="8"/>
<evidence type="ECO:0000256" key="6">
    <source>
        <dbReference type="ARBA" id="ARBA00023125"/>
    </source>
</evidence>
<keyword evidence="3" id="KW-0227">DNA damage</keyword>
<dbReference type="PANTHER" id="PTHR13604">
    <property type="entry name" value="DC12-RELATED"/>
    <property type="match status" value="1"/>
</dbReference>
<dbReference type="SUPFAM" id="SSF143081">
    <property type="entry name" value="BB1717-like"/>
    <property type="match status" value="1"/>
</dbReference>
<evidence type="ECO:0000256" key="5">
    <source>
        <dbReference type="ARBA" id="ARBA00023124"/>
    </source>
</evidence>
<keyword evidence="4 8" id="KW-0378">Hydrolase</keyword>
<dbReference type="EMBL" id="CP162599">
    <property type="protein sequence ID" value="XDK32002.1"/>
    <property type="molecule type" value="Genomic_DNA"/>
</dbReference>
<dbReference type="InterPro" id="IPR003738">
    <property type="entry name" value="SRAP"/>
</dbReference>
<organism evidence="9">
    <name type="scientific">Ornithinibacillus sp. 4-3</name>
    <dbReference type="NCBI Taxonomy" id="3231488"/>
    <lineage>
        <taxon>Bacteria</taxon>
        <taxon>Bacillati</taxon>
        <taxon>Bacillota</taxon>
        <taxon>Bacilli</taxon>
        <taxon>Bacillales</taxon>
        <taxon>Bacillaceae</taxon>
        <taxon>Ornithinibacillus</taxon>
    </lineage>
</organism>
<proteinExistence type="inferred from homology"/>
<evidence type="ECO:0000256" key="2">
    <source>
        <dbReference type="ARBA" id="ARBA00022670"/>
    </source>
</evidence>
<evidence type="ECO:0000313" key="9">
    <source>
        <dbReference type="EMBL" id="XDK32002.1"/>
    </source>
</evidence>
<dbReference type="Pfam" id="PF02586">
    <property type="entry name" value="SRAP"/>
    <property type="match status" value="1"/>
</dbReference>
<dbReference type="GO" id="GO:0008233">
    <property type="term" value="F:peptidase activity"/>
    <property type="evidence" value="ECO:0007669"/>
    <property type="project" value="UniProtKB-KW"/>
</dbReference>
<dbReference type="GO" id="GO:0016829">
    <property type="term" value="F:lyase activity"/>
    <property type="evidence" value="ECO:0007669"/>
    <property type="project" value="UniProtKB-KW"/>
</dbReference>
<comment type="similarity">
    <text evidence="1 8">Belongs to the SOS response-associated peptidase family.</text>
</comment>
<keyword evidence="7" id="KW-0456">Lyase</keyword>
<accession>A0AB39HMW3</accession>
<gene>
    <name evidence="9" type="ORF">AB4Y30_13415</name>
</gene>
<keyword evidence="5" id="KW-0190">Covalent protein-DNA linkage</keyword>
<protein>
    <recommendedName>
        <fullName evidence="8">Abasic site processing protein</fullName>
        <ecNumber evidence="8">3.4.-.-</ecNumber>
    </recommendedName>
</protein>
<name>A0AB39HMW3_9BACI</name>
<evidence type="ECO:0000256" key="4">
    <source>
        <dbReference type="ARBA" id="ARBA00022801"/>
    </source>
</evidence>
<evidence type="ECO:0000256" key="1">
    <source>
        <dbReference type="ARBA" id="ARBA00008136"/>
    </source>
</evidence>
<sequence>MCGRYTILVDEEKLIEAFQIQNKINDFEPSYNVAPGRKILVVIHDGKERRAGYLRWGLVPSWAKDEKMAYKIFNARSETAHEKLSFQNLMARKRCLIIADSFYEWHKTEETNQPYRIQVEDRELFAFAGLWDRWQQGDKVIFTCTVLTRESNAFMQNIHHRMPIILPKDNEEEWIRPEMNRAMNAYHFLQCIEMEPLTAYPVSDYINKAKNNDPTCIEVFKQ</sequence>